<dbReference type="Proteomes" id="UP000316726">
    <property type="component" value="Chromosome 1"/>
</dbReference>
<evidence type="ECO:0000313" key="3">
    <source>
        <dbReference type="Proteomes" id="UP000316726"/>
    </source>
</evidence>
<dbReference type="AlphaFoldDB" id="A0A5B8MCD3"/>
<dbReference type="SUPFAM" id="SSF69322">
    <property type="entry name" value="Tricorn protease domain 2"/>
    <property type="match status" value="1"/>
</dbReference>
<keyword evidence="3" id="KW-1185">Reference proteome</keyword>
<evidence type="ECO:0000313" key="1">
    <source>
        <dbReference type="EMBL" id="CAD9714343.1"/>
    </source>
</evidence>
<gene>
    <name evidence="2" type="ORF">A3770_01p05370</name>
    <name evidence="1" type="ORF">CPRI1469_LOCUS3196</name>
</gene>
<reference evidence="2 3" key="1">
    <citation type="submission" date="2018-07" db="EMBL/GenBank/DDBJ databases">
        <title>The complete nuclear genome of the prasinophyte Chloropicon primus (CCMP1205).</title>
        <authorList>
            <person name="Pombert J.-F."/>
            <person name="Otis C."/>
            <person name="Turmel M."/>
            <person name="Lemieux C."/>
        </authorList>
    </citation>
    <scope>NUCLEOTIDE SEQUENCE [LARGE SCALE GENOMIC DNA]</scope>
    <source>
        <strain evidence="2 3">CCMP1205</strain>
    </source>
</reference>
<name>A0A5B8MCD3_9CHLO</name>
<sequence length="399" mass="43140">MKGGRSLLEGGFGRGRLSHRRGGNLACSCQEGRGGEEGRRKRVQQRSIDKLWEDVGRVGKKGVSAAFAAIVALNVSTGAPALGGSALAETRQDTSVVGTSTVRVADDVKGPASIVKDCRTDSPDLQTVYWISSRSVGQNPTLYAVDKDGKLIGTDYEVQTRNVGQEEIVFVHRLRKNKMEDFIVLADTSNKFKNRNELKVYEIAPGVPAGADDNHAIDVEREIAFEFPAPAPSAEAEKSSSYTIPVGPTPEVDIQYPQEDYDTAAIIVIDDTLWAFSKRSLGSSTALYRLPLDTISPYVRSDDKKTHTLEFVQEFSSGAPACGADVSTDGKRLALMTRETIFLFDLTTEAAAKNPIANLTGRFSVPKSEGAAVGITWDDAKTMIVLTDKNEMTKISLSA</sequence>
<proteinExistence type="predicted"/>
<protein>
    <recommendedName>
        <fullName evidence="4">Phytase-like domain-containing protein</fullName>
    </recommendedName>
</protein>
<evidence type="ECO:0008006" key="4">
    <source>
        <dbReference type="Google" id="ProtNLM"/>
    </source>
</evidence>
<evidence type="ECO:0000313" key="2">
    <source>
        <dbReference type="EMBL" id="QDZ18019.1"/>
    </source>
</evidence>
<reference evidence="1" key="2">
    <citation type="submission" date="2021-01" db="EMBL/GenBank/DDBJ databases">
        <authorList>
            <person name="Corre E."/>
            <person name="Pelletier E."/>
            <person name="Niang G."/>
            <person name="Scheremetjew M."/>
            <person name="Finn R."/>
            <person name="Kale V."/>
            <person name="Holt S."/>
            <person name="Cochrane G."/>
            <person name="Meng A."/>
            <person name="Brown T."/>
            <person name="Cohen L."/>
        </authorList>
    </citation>
    <scope>NUCLEOTIDE SEQUENCE</scope>
    <source>
        <strain evidence="1">CCMP1205</strain>
    </source>
</reference>
<accession>A0A5B8MCD3</accession>
<dbReference type="EMBL" id="CP031034">
    <property type="protein sequence ID" value="QDZ18019.1"/>
    <property type="molecule type" value="Genomic_DNA"/>
</dbReference>
<dbReference type="EMBL" id="HBHL01004926">
    <property type="protein sequence ID" value="CAD9714343.1"/>
    <property type="molecule type" value="Transcribed_RNA"/>
</dbReference>
<organism evidence="2 3">
    <name type="scientific">Chloropicon primus</name>
    <dbReference type="NCBI Taxonomy" id="1764295"/>
    <lineage>
        <taxon>Eukaryota</taxon>
        <taxon>Viridiplantae</taxon>
        <taxon>Chlorophyta</taxon>
        <taxon>Chloropicophyceae</taxon>
        <taxon>Chloropicales</taxon>
        <taxon>Chloropicaceae</taxon>
        <taxon>Chloropicon</taxon>
    </lineage>
</organism>